<gene>
    <name evidence="7" type="ORF">JIN84_22175</name>
</gene>
<reference evidence="7" key="1">
    <citation type="submission" date="2021-01" db="EMBL/GenBank/DDBJ databases">
        <title>Modified the classification status of verrucomicrobia.</title>
        <authorList>
            <person name="Feng X."/>
        </authorList>
    </citation>
    <scope>NUCLEOTIDE SEQUENCE</scope>
    <source>
        <strain evidence="7">JCM 18052</strain>
    </source>
</reference>
<keyword evidence="5 6" id="KW-0472">Membrane</keyword>
<evidence type="ECO:0000256" key="4">
    <source>
        <dbReference type="ARBA" id="ARBA00022989"/>
    </source>
</evidence>
<sequence>MSKRVKSCGRWLLPVAGTFSCLGLGIASGLSTVGGEGGWYQALAKPPGTPPAWVFGPVWTVLYLMMGVAAGRLIHRRAWQSVAVFCIQFVLNLAWTPVFFGMQDSVIALAIIAAMWLGLFSTVLSAWKIDKVSAWLLIPYLAWVSYAGYLNTGFLWLNGR</sequence>
<dbReference type="PROSITE" id="PS51257">
    <property type="entry name" value="PROKAR_LIPOPROTEIN"/>
    <property type="match status" value="1"/>
</dbReference>
<dbReference type="CDD" id="cd15904">
    <property type="entry name" value="TSPO_MBR"/>
    <property type="match status" value="1"/>
</dbReference>
<dbReference type="FunFam" id="1.20.1260.100:FF:000001">
    <property type="entry name" value="translocator protein 2"/>
    <property type="match status" value="1"/>
</dbReference>
<dbReference type="Proteomes" id="UP000600139">
    <property type="component" value="Unassembled WGS sequence"/>
</dbReference>
<dbReference type="PANTHER" id="PTHR10057">
    <property type="entry name" value="PERIPHERAL-TYPE BENZODIAZEPINE RECEPTOR"/>
    <property type="match status" value="1"/>
</dbReference>
<evidence type="ECO:0000256" key="5">
    <source>
        <dbReference type="ARBA" id="ARBA00023136"/>
    </source>
</evidence>
<evidence type="ECO:0000313" key="7">
    <source>
        <dbReference type="EMBL" id="MBK1818343.1"/>
    </source>
</evidence>
<dbReference type="Gene3D" id="1.20.1260.100">
    <property type="entry name" value="TspO/MBR protein"/>
    <property type="match status" value="1"/>
</dbReference>
<dbReference type="PIRSF" id="PIRSF005859">
    <property type="entry name" value="PBR"/>
    <property type="match status" value="1"/>
</dbReference>
<feature type="transmembrane region" description="Helical" evidence="6">
    <location>
        <begin position="53"/>
        <end position="74"/>
    </location>
</feature>
<dbReference type="InterPro" id="IPR038330">
    <property type="entry name" value="TspO/MBR-related_sf"/>
</dbReference>
<accession>A0A934R4N4</accession>
<dbReference type="PANTHER" id="PTHR10057:SF0">
    <property type="entry name" value="TRANSLOCATOR PROTEIN"/>
    <property type="match status" value="1"/>
</dbReference>
<comment type="similarity">
    <text evidence="2">Belongs to the TspO/BZRP family.</text>
</comment>
<proteinExistence type="inferred from homology"/>
<keyword evidence="3 6" id="KW-0812">Transmembrane</keyword>
<feature type="transmembrane region" description="Helical" evidence="6">
    <location>
        <begin position="106"/>
        <end position="127"/>
    </location>
</feature>
<feature type="transmembrane region" description="Helical" evidence="6">
    <location>
        <begin position="134"/>
        <end position="157"/>
    </location>
</feature>
<dbReference type="Pfam" id="PF03073">
    <property type="entry name" value="TspO_MBR"/>
    <property type="match status" value="1"/>
</dbReference>
<dbReference type="RefSeq" id="WP_200353290.1">
    <property type="nucleotide sequence ID" value="NZ_BAABHZ010000002.1"/>
</dbReference>
<evidence type="ECO:0000256" key="1">
    <source>
        <dbReference type="ARBA" id="ARBA00004141"/>
    </source>
</evidence>
<feature type="transmembrane region" description="Helical" evidence="6">
    <location>
        <begin position="81"/>
        <end position="100"/>
    </location>
</feature>
<evidence type="ECO:0000256" key="6">
    <source>
        <dbReference type="SAM" id="Phobius"/>
    </source>
</evidence>
<keyword evidence="4 6" id="KW-1133">Transmembrane helix</keyword>
<comment type="subcellular location">
    <subcellularLocation>
        <location evidence="1">Membrane</location>
        <topology evidence="1">Multi-pass membrane protein</topology>
    </subcellularLocation>
</comment>
<evidence type="ECO:0000313" key="8">
    <source>
        <dbReference type="Proteomes" id="UP000600139"/>
    </source>
</evidence>
<dbReference type="InterPro" id="IPR004307">
    <property type="entry name" value="TspO_MBR"/>
</dbReference>
<comment type="caution">
    <text evidence="7">The sequence shown here is derived from an EMBL/GenBank/DDBJ whole genome shotgun (WGS) entry which is preliminary data.</text>
</comment>
<evidence type="ECO:0000256" key="2">
    <source>
        <dbReference type="ARBA" id="ARBA00007524"/>
    </source>
</evidence>
<dbReference type="GO" id="GO:0016020">
    <property type="term" value="C:membrane"/>
    <property type="evidence" value="ECO:0007669"/>
    <property type="project" value="UniProtKB-SubCell"/>
</dbReference>
<dbReference type="GO" id="GO:0033013">
    <property type="term" value="P:tetrapyrrole metabolic process"/>
    <property type="evidence" value="ECO:0007669"/>
    <property type="project" value="UniProtKB-ARBA"/>
</dbReference>
<evidence type="ECO:0000256" key="3">
    <source>
        <dbReference type="ARBA" id="ARBA00022692"/>
    </source>
</evidence>
<dbReference type="EMBL" id="JAENIK010000013">
    <property type="protein sequence ID" value="MBK1818343.1"/>
    <property type="molecule type" value="Genomic_DNA"/>
</dbReference>
<keyword evidence="8" id="KW-1185">Reference proteome</keyword>
<protein>
    <submittedName>
        <fullName evidence="7">Tryptophan-rich sensory protein</fullName>
    </submittedName>
</protein>
<dbReference type="AlphaFoldDB" id="A0A934R4N4"/>
<name>A0A934R4N4_9BACT</name>
<organism evidence="7 8">
    <name type="scientific">Luteolibacter yonseiensis</name>
    <dbReference type="NCBI Taxonomy" id="1144680"/>
    <lineage>
        <taxon>Bacteria</taxon>
        <taxon>Pseudomonadati</taxon>
        <taxon>Verrucomicrobiota</taxon>
        <taxon>Verrucomicrobiia</taxon>
        <taxon>Verrucomicrobiales</taxon>
        <taxon>Verrucomicrobiaceae</taxon>
        <taxon>Luteolibacter</taxon>
    </lineage>
</organism>